<evidence type="ECO:0000313" key="1">
    <source>
        <dbReference type="EMBL" id="KAL3401322.1"/>
    </source>
</evidence>
<dbReference type="AlphaFoldDB" id="A0ABD2X987"/>
<proteinExistence type="predicted"/>
<comment type="caution">
    <text evidence="1">The sequence shown here is derived from an EMBL/GenBank/DDBJ whole genome shotgun (WGS) entry which is preliminary data.</text>
</comment>
<reference evidence="1 2" key="1">
    <citation type="journal article" date="2024" name="bioRxiv">
        <title>A reference genome for Trichogramma kaykai: A tiny desert-dwelling parasitoid wasp with competing sex-ratio distorters.</title>
        <authorList>
            <person name="Culotta J."/>
            <person name="Lindsey A.R."/>
        </authorList>
    </citation>
    <scope>NUCLEOTIDE SEQUENCE [LARGE SCALE GENOMIC DNA]</scope>
    <source>
        <strain evidence="1 2">KSX58</strain>
    </source>
</reference>
<evidence type="ECO:0000313" key="2">
    <source>
        <dbReference type="Proteomes" id="UP001627154"/>
    </source>
</evidence>
<dbReference type="Proteomes" id="UP001627154">
    <property type="component" value="Unassembled WGS sequence"/>
</dbReference>
<dbReference type="EMBL" id="JBJJXI010000047">
    <property type="protein sequence ID" value="KAL3401322.1"/>
    <property type="molecule type" value="Genomic_DNA"/>
</dbReference>
<name>A0ABD2X987_9HYME</name>
<gene>
    <name evidence="1" type="ORF">TKK_005528</name>
</gene>
<protein>
    <submittedName>
        <fullName evidence="1">Uncharacterized protein</fullName>
    </submittedName>
</protein>
<keyword evidence="2" id="KW-1185">Reference proteome</keyword>
<organism evidence="1 2">
    <name type="scientific">Trichogramma kaykai</name>
    <dbReference type="NCBI Taxonomy" id="54128"/>
    <lineage>
        <taxon>Eukaryota</taxon>
        <taxon>Metazoa</taxon>
        <taxon>Ecdysozoa</taxon>
        <taxon>Arthropoda</taxon>
        <taxon>Hexapoda</taxon>
        <taxon>Insecta</taxon>
        <taxon>Pterygota</taxon>
        <taxon>Neoptera</taxon>
        <taxon>Endopterygota</taxon>
        <taxon>Hymenoptera</taxon>
        <taxon>Apocrita</taxon>
        <taxon>Proctotrupomorpha</taxon>
        <taxon>Chalcidoidea</taxon>
        <taxon>Trichogrammatidae</taxon>
        <taxon>Trichogramma</taxon>
    </lineage>
</organism>
<accession>A0ABD2X987</accession>
<sequence>MDYGTQGALTSGWLDLCDPLLVGFVFINDPQPGVVRERDPWTAIQAYDYWQDQPGSFVLNRLRARSVGRPPPPPQTRVRAYVTYT</sequence>